<feature type="coiled-coil region" evidence="1">
    <location>
        <begin position="209"/>
        <end position="334"/>
    </location>
</feature>
<dbReference type="RefSeq" id="WP_150374121.1">
    <property type="nucleotide sequence ID" value="NZ_CP044066.1"/>
</dbReference>
<proteinExistence type="predicted"/>
<keyword evidence="2" id="KW-0614">Plasmid</keyword>
<sequence>MPEKKKKLDGLSVPPAESAKKADIVDFPVSRLQASMDARLREIMGPSLSEDQLGRLGDAIHNIRRVREKIERALLEMGSELQNIHDLSMESVIGEFGDTRGARMRGWTKFNQLAKELLELQPNQAKLYLGLYVRFQNHNGALSKLNTGELMILQPAEYTDEEVDAVIEFKDTDPTYRRGKIRDFIKQLRRKHEQVIDVSTRLDIATSELANTVQDNADKDLEIRRLNEEVSRLAAERDADRDALSHVREELTRHNHSQSMQQMRIQDLERETRELQERVASARANARTETVEVPIVPPGYATIEEALAAKNSELEAARSQLADIENRRLGIEQEIKDRASVLDRRAKADGALATLVDQFEKTVSAFAATQLAVQMDGSVDQFQSTLTVLDSIVGRLHADIRAALQTR</sequence>
<protein>
    <recommendedName>
        <fullName evidence="4">Chromosome partition protein Smc</fullName>
    </recommendedName>
</protein>
<name>A0A5P2H8M3_9BURK</name>
<dbReference type="AlphaFoldDB" id="A0A5P2H8M3"/>
<reference evidence="2 3" key="1">
    <citation type="submission" date="2019-09" db="EMBL/GenBank/DDBJ databases">
        <title>FDA dAtabase for Regulatory Grade micrObial Sequences (FDA-ARGOS): Supporting development and validation of Infectious Disease Dx tests.</title>
        <authorList>
            <person name="Sciortino C."/>
            <person name="Tallon L."/>
            <person name="Sadzewicz L."/>
            <person name="Vavikolanu K."/>
            <person name="Mehta A."/>
            <person name="Aluvathingal J."/>
            <person name="Nadendla S."/>
            <person name="Nandy P."/>
            <person name="Geyer C."/>
            <person name="Yan Y."/>
            <person name="Sichtig H."/>
        </authorList>
    </citation>
    <scope>NUCLEOTIDE SEQUENCE [LARGE SCALE GENOMIC DNA]</scope>
    <source>
        <strain evidence="2 3">FDAARGOS_664</strain>
        <plasmid evidence="2 3">unnamed1</plasmid>
    </source>
</reference>
<dbReference type="OrthoDB" id="8953625at2"/>
<evidence type="ECO:0000313" key="3">
    <source>
        <dbReference type="Proteomes" id="UP000322822"/>
    </source>
</evidence>
<dbReference type="EMBL" id="CP044066">
    <property type="protein sequence ID" value="QET04058.1"/>
    <property type="molecule type" value="Genomic_DNA"/>
</dbReference>
<evidence type="ECO:0000313" key="2">
    <source>
        <dbReference type="EMBL" id="QET04058.1"/>
    </source>
</evidence>
<accession>A0A5P2H8M3</accession>
<evidence type="ECO:0008006" key="4">
    <source>
        <dbReference type="Google" id="ProtNLM"/>
    </source>
</evidence>
<gene>
    <name evidence="2" type="ORF">FOB72_18070</name>
</gene>
<dbReference type="Proteomes" id="UP000322822">
    <property type="component" value="Plasmid unnamed1"/>
</dbReference>
<geneLocation type="plasmid" evidence="2">
    <name>unnamed1</name>
</geneLocation>
<organism evidence="2 3">
    <name type="scientific">Cupriavidus pauculus</name>
    <dbReference type="NCBI Taxonomy" id="82633"/>
    <lineage>
        <taxon>Bacteria</taxon>
        <taxon>Pseudomonadati</taxon>
        <taxon>Pseudomonadota</taxon>
        <taxon>Betaproteobacteria</taxon>
        <taxon>Burkholderiales</taxon>
        <taxon>Burkholderiaceae</taxon>
        <taxon>Cupriavidus</taxon>
    </lineage>
</organism>
<keyword evidence="1" id="KW-0175">Coiled coil</keyword>
<evidence type="ECO:0000256" key="1">
    <source>
        <dbReference type="SAM" id="Coils"/>
    </source>
</evidence>